<reference evidence="8 9" key="1">
    <citation type="submission" date="2013-07" db="EMBL/GenBank/DDBJ databases">
        <authorList>
            <consortium name="DOE Joint Genome Institute"/>
            <person name="Reeve W."/>
            <person name="Huntemann M."/>
            <person name="Han J."/>
            <person name="Chen A."/>
            <person name="Kyrpides N."/>
            <person name="Mavromatis K."/>
            <person name="Markowitz V."/>
            <person name="Palaniappan K."/>
            <person name="Ivanova N."/>
            <person name="Schaumberg A."/>
            <person name="Pati A."/>
            <person name="Liolios K."/>
            <person name="Nordberg H.P."/>
            <person name="Cantor M.N."/>
            <person name="Hua S.X."/>
            <person name="Woyke T."/>
        </authorList>
    </citation>
    <scope>NUCLEOTIDE SEQUENCE [LARGE SCALE GENOMIC DNA]</scope>
    <source>
        <strain evidence="8 9">DSM 43889</strain>
    </source>
</reference>
<dbReference type="Pfam" id="PF00355">
    <property type="entry name" value="Rieske"/>
    <property type="match status" value="1"/>
</dbReference>
<proteinExistence type="inferred from homology"/>
<dbReference type="Pfam" id="PF09990">
    <property type="entry name" value="DUF2231"/>
    <property type="match status" value="1"/>
</dbReference>
<dbReference type="GO" id="GO:0051213">
    <property type="term" value="F:dioxygenase activity"/>
    <property type="evidence" value="ECO:0007669"/>
    <property type="project" value="UniProtKB-KW"/>
</dbReference>
<reference evidence="8 9" key="2">
    <citation type="submission" date="2022-06" db="EMBL/GenBank/DDBJ databases">
        <title>Genomic Encyclopedia of Type Strains, Phase I: the one thousand microbial genomes (KMG-I) project.</title>
        <authorList>
            <person name="Kyrpides N."/>
        </authorList>
    </citation>
    <scope>NUCLEOTIDE SEQUENCE [LARGE SCALE GENOMIC DNA]</scope>
    <source>
        <strain evidence="8 9">DSM 43889</strain>
    </source>
</reference>
<evidence type="ECO:0000256" key="4">
    <source>
        <dbReference type="ARBA" id="ARBA00023014"/>
    </source>
</evidence>
<evidence type="ECO:0000256" key="6">
    <source>
        <dbReference type="ARBA" id="ARBA00038001"/>
    </source>
</evidence>
<keyword evidence="8" id="KW-0223">Dioxygenase</keyword>
<evidence type="ECO:0000256" key="5">
    <source>
        <dbReference type="ARBA" id="ARBA00034078"/>
    </source>
</evidence>
<keyword evidence="2" id="KW-0479">Metal-binding</keyword>
<evidence type="ECO:0000256" key="3">
    <source>
        <dbReference type="ARBA" id="ARBA00023004"/>
    </source>
</evidence>
<dbReference type="CDD" id="cd03467">
    <property type="entry name" value="Rieske"/>
    <property type="match status" value="1"/>
</dbReference>
<evidence type="ECO:0000259" key="7">
    <source>
        <dbReference type="PROSITE" id="PS51296"/>
    </source>
</evidence>
<accession>A0ABT1JBG7</accession>
<dbReference type="RefSeq" id="WP_035292030.1">
    <property type="nucleotide sequence ID" value="NZ_AUBJ02000001.1"/>
</dbReference>
<dbReference type="Proteomes" id="UP000791080">
    <property type="component" value="Unassembled WGS sequence"/>
</dbReference>
<comment type="cofactor">
    <cofactor evidence="5">
        <name>[2Fe-2S] cluster</name>
        <dbReference type="ChEBI" id="CHEBI:190135"/>
    </cofactor>
</comment>
<keyword evidence="4" id="KW-0411">Iron-sulfur</keyword>
<dbReference type="Gene3D" id="2.102.10.10">
    <property type="entry name" value="Rieske [2Fe-2S] iron-sulphur domain"/>
    <property type="match status" value="1"/>
</dbReference>
<feature type="domain" description="Rieske" evidence="7">
    <location>
        <begin position="183"/>
        <end position="282"/>
    </location>
</feature>
<evidence type="ECO:0000313" key="9">
    <source>
        <dbReference type="Proteomes" id="UP000791080"/>
    </source>
</evidence>
<keyword evidence="1" id="KW-0001">2Fe-2S</keyword>
<keyword evidence="3" id="KW-0408">Iron</keyword>
<keyword evidence="8" id="KW-0560">Oxidoreductase</keyword>
<dbReference type="PANTHER" id="PTHR21496">
    <property type="entry name" value="FERREDOXIN-RELATED"/>
    <property type="match status" value="1"/>
</dbReference>
<dbReference type="SUPFAM" id="SSF50022">
    <property type="entry name" value="ISP domain"/>
    <property type="match status" value="1"/>
</dbReference>
<gene>
    <name evidence="8" type="ORF">G443_000110</name>
</gene>
<organism evidence="8 9">
    <name type="scientific">Actinoalloteichus caeruleus DSM 43889</name>
    <dbReference type="NCBI Taxonomy" id="1120930"/>
    <lineage>
        <taxon>Bacteria</taxon>
        <taxon>Bacillati</taxon>
        <taxon>Actinomycetota</taxon>
        <taxon>Actinomycetes</taxon>
        <taxon>Pseudonocardiales</taxon>
        <taxon>Pseudonocardiaceae</taxon>
        <taxon>Actinoalloteichus</taxon>
        <taxon>Actinoalloteichus cyanogriseus</taxon>
    </lineage>
</organism>
<dbReference type="InterPro" id="IPR036259">
    <property type="entry name" value="MFS_trans_sf"/>
</dbReference>
<dbReference type="PANTHER" id="PTHR21496:SF0">
    <property type="entry name" value="RIESKE DOMAIN-CONTAINING PROTEIN"/>
    <property type="match status" value="1"/>
</dbReference>
<evidence type="ECO:0000256" key="2">
    <source>
        <dbReference type="ARBA" id="ARBA00022723"/>
    </source>
</evidence>
<dbReference type="PROSITE" id="PS51296">
    <property type="entry name" value="RIESKE"/>
    <property type="match status" value="1"/>
</dbReference>
<dbReference type="EMBL" id="AUBJ02000001">
    <property type="protein sequence ID" value="MCP2329840.1"/>
    <property type="molecule type" value="Genomic_DNA"/>
</dbReference>
<dbReference type="InterPro" id="IPR017941">
    <property type="entry name" value="Rieske_2Fe-2S"/>
</dbReference>
<sequence>MRLSRITDRIAEQKWLDRVNSRIHRVVTRVLPEGSVKDALHGVWLGHPVHPAMVQLPVGCFLSAAVLDVTTPGSRAARVLVGTGIASAMPAAVSGWADWSDAHEEQQRTGTVHALLNTAGLACYLVSFVARRDRSGRTGSVSGGVGMLFLLAGATLGGELSFRQALGPNHAEDAAHRGPNDWCDLGPLDDFSEGRPEVRDAGNVKVVVLRSGSDVVVLHDACSHLSAPLHEGEVEEVAGHRCLVCPWHGSTFRLSDGEVMRGPATAPQPRLISRVRAGRVEARARTYAGVPAS</sequence>
<evidence type="ECO:0000256" key="1">
    <source>
        <dbReference type="ARBA" id="ARBA00022714"/>
    </source>
</evidence>
<evidence type="ECO:0000313" key="8">
    <source>
        <dbReference type="EMBL" id="MCP2329840.1"/>
    </source>
</evidence>
<dbReference type="InterPro" id="IPR036922">
    <property type="entry name" value="Rieske_2Fe-2S_sf"/>
</dbReference>
<name>A0ABT1JBG7_ACTCY</name>
<dbReference type="InterPro" id="IPR019251">
    <property type="entry name" value="DUF2231_TM"/>
</dbReference>
<dbReference type="SUPFAM" id="SSF103473">
    <property type="entry name" value="MFS general substrate transporter"/>
    <property type="match status" value="1"/>
</dbReference>
<comment type="caution">
    <text evidence="8">The sequence shown here is derived from an EMBL/GenBank/DDBJ whole genome shotgun (WGS) entry which is preliminary data.</text>
</comment>
<keyword evidence="9" id="KW-1185">Reference proteome</keyword>
<comment type="similarity">
    <text evidence="6">Belongs to the bacterial ring-hydroxylating dioxygenase ferredoxin component family.</text>
</comment>
<protein>
    <submittedName>
        <fullName evidence="8">Ferredoxin subunit of nitrite reductase or a ring-hydroxylating dioxygenase</fullName>
    </submittedName>
</protein>